<keyword evidence="2" id="KW-1185">Reference proteome</keyword>
<organism evidence="1 2">
    <name type="scientific">Daphnia magna</name>
    <dbReference type="NCBI Taxonomy" id="35525"/>
    <lineage>
        <taxon>Eukaryota</taxon>
        <taxon>Metazoa</taxon>
        <taxon>Ecdysozoa</taxon>
        <taxon>Arthropoda</taxon>
        <taxon>Crustacea</taxon>
        <taxon>Branchiopoda</taxon>
        <taxon>Diplostraca</taxon>
        <taxon>Cladocera</taxon>
        <taxon>Anomopoda</taxon>
        <taxon>Daphniidae</taxon>
        <taxon>Daphnia</taxon>
    </lineage>
</organism>
<reference evidence="1 2" key="1">
    <citation type="submission" date="2016-03" db="EMBL/GenBank/DDBJ databases">
        <title>EvidentialGene: Evidence-directed Construction of Genes on Genomes.</title>
        <authorList>
            <person name="Gilbert D.G."/>
            <person name="Choi J.-H."/>
            <person name="Mockaitis K."/>
            <person name="Colbourne J."/>
            <person name="Pfrender M."/>
        </authorList>
    </citation>
    <scope>NUCLEOTIDE SEQUENCE [LARGE SCALE GENOMIC DNA]</scope>
    <source>
        <strain evidence="1 2">Xinb3</strain>
        <tissue evidence="1">Complete organism</tissue>
    </source>
</reference>
<gene>
    <name evidence="1" type="ORF">APZ42_009165</name>
</gene>
<dbReference type="Proteomes" id="UP000076858">
    <property type="component" value="Unassembled WGS sequence"/>
</dbReference>
<name>A0A164E680_9CRUS</name>
<proteinExistence type="predicted"/>
<feature type="non-terminal residue" evidence="1">
    <location>
        <position position="161"/>
    </location>
</feature>
<accession>A0A164E680</accession>
<dbReference type="EMBL" id="LRGB01024839">
    <property type="protein sequence ID" value="KZR96473.1"/>
    <property type="molecule type" value="Genomic_DNA"/>
</dbReference>
<protein>
    <submittedName>
        <fullName evidence="1">Uncharacterized protein</fullName>
    </submittedName>
</protein>
<evidence type="ECO:0000313" key="1">
    <source>
        <dbReference type="EMBL" id="KZR96473.1"/>
    </source>
</evidence>
<sequence length="161" mass="18438">LKIRQSSKLSMRLLSNHSKHDGSILIRTVRIKEDQSLSYHFHGNLVSPIGLSHNFSSYEHLAQLVTAFADTSPCGTITQCSLIDLANSPSSRLPYRLNEHGHVVSLNCQLVAHKCRQCVKCRNLRDNLMKRKRSSDIRAKKFNITSKQRMNTKELKLYSYQ</sequence>
<comment type="caution">
    <text evidence="1">The sequence shown here is derived from an EMBL/GenBank/DDBJ whole genome shotgun (WGS) entry which is preliminary data.</text>
</comment>
<feature type="non-terminal residue" evidence="1">
    <location>
        <position position="1"/>
    </location>
</feature>
<evidence type="ECO:0000313" key="2">
    <source>
        <dbReference type="Proteomes" id="UP000076858"/>
    </source>
</evidence>
<dbReference type="AlphaFoldDB" id="A0A164E680"/>